<dbReference type="AlphaFoldDB" id="A0A0E2B7J7"/>
<comment type="caution">
    <text evidence="1">The sequence shown here is derived from an EMBL/GenBank/DDBJ whole genome shotgun (WGS) entry which is preliminary data.</text>
</comment>
<evidence type="ECO:0000313" key="1">
    <source>
        <dbReference type="EMBL" id="EKO17171.1"/>
    </source>
</evidence>
<dbReference type="Proteomes" id="UP000006253">
    <property type="component" value="Unassembled WGS sequence"/>
</dbReference>
<dbReference type="SUPFAM" id="SSF51735">
    <property type="entry name" value="NAD(P)-binding Rossmann-fold domains"/>
    <property type="match status" value="1"/>
</dbReference>
<sequence>MILGGLASSIGLYSASLAVGMGASEVLYLDNDAERLKIAENLGAIAVPYFILSKAWERKFPLITD</sequence>
<proteinExistence type="predicted"/>
<protein>
    <submittedName>
        <fullName evidence="1">Uncharacterized protein</fullName>
    </submittedName>
</protein>
<dbReference type="EMBL" id="AHMY02000012">
    <property type="protein sequence ID" value="EKO17171.1"/>
    <property type="molecule type" value="Genomic_DNA"/>
</dbReference>
<name>A0A0E2B7J7_9LEPT</name>
<organism evidence="1 2">
    <name type="scientific">Leptospira kirschneri str. H1</name>
    <dbReference type="NCBI Taxonomy" id="1049966"/>
    <lineage>
        <taxon>Bacteria</taxon>
        <taxon>Pseudomonadati</taxon>
        <taxon>Spirochaetota</taxon>
        <taxon>Spirochaetia</taxon>
        <taxon>Leptospirales</taxon>
        <taxon>Leptospiraceae</taxon>
        <taxon>Leptospira</taxon>
    </lineage>
</organism>
<accession>A0A0E2B7J7</accession>
<reference evidence="1 2" key="1">
    <citation type="submission" date="2012-10" db="EMBL/GenBank/DDBJ databases">
        <authorList>
            <person name="Harkins D.M."/>
            <person name="Durkin A.S."/>
            <person name="Brinkac L.M."/>
            <person name="Selengut J.D."/>
            <person name="Sanka R."/>
            <person name="DePew J."/>
            <person name="Purushe J."/>
            <person name="Peacock S.J."/>
            <person name="Thaipadungpanit J."/>
            <person name="Wuthiekanun V.W."/>
            <person name="Day N.P."/>
            <person name="Vinetz J.M."/>
            <person name="Sutton G.G."/>
            <person name="Nelson W.C."/>
            <person name="Fouts D.E."/>
        </authorList>
    </citation>
    <scope>NUCLEOTIDE SEQUENCE [LARGE SCALE GENOMIC DNA]</scope>
    <source>
        <strain evidence="1 2">H1</strain>
    </source>
</reference>
<evidence type="ECO:0000313" key="2">
    <source>
        <dbReference type="Proteomes" id="UP000006253"/>
    </source>
</evidence>
<dbReference type="InterPro" id="IPR036291">
    <property type="entry name" value="NAD(P)-bd_dom_sf"/>
</dbReference>
<dbReference type="Gene3D" id="3.40.50.720">
    <property type="entry name" value="NAD(P)-binding Rossmann-like Domain"/>
    <property type="match status" value="1"/>
</dbReference>
<gene>
    <name evidence="1" type="ORF">LEP1GSC081_3543</name>
</gene>